<dbReference type="Pfam" id="PF04978">
    <property type="entry name" value="MST"/>
    <property type="match status" value="1"/>
</dbReference>
<evidence type="ECO:0000313" key="2">
    <source>
        <dbReference type="Proteomes" id="UP000677016"/>
    </source>
</evidence>
<name>A0A941D6T9_9MICO</name>
<dbReference type="EMBL" id="JAGSNF010000009">
    <property type="protein sequence ID" value="MBR7743174.1"/>
    <property type="molecule type" value="Genomic_DNA"/>
</dbReference>
<dbReference type="InterPro" id="IPR034660">
    <property type="entry name" value="DinB/YfiT-like"/>
</dbReference>
<sequence>MAPSVGDGDERGDLLESLATQRYLLLMTVDGLSDEQAAATPTVSSLCLGGIVKHVTLMERQWTAFARSGEMGGDEQEFTDSFRMLPGETLAGLVEDLHRAAADTDTAVREIPDLGTTHPLPPAPWFAPGAVRSARRSFVHLVAEVAQHAGHADILRESVDGRRTMG</sequence>
<dbReference type="SUPFAM" id="SSF109854">
    <property type="entry name" value="DinB/YfiT-like putative metalloenzymes"/>
    <property type="match status" value="1"/>
</dbReference>
<keyword evidence="2" id="KW-1185">Reference proteome</keyword>
<comment type="caution">
    <text evidence="1">The sequence shown here is derived from an EMBL/GenBank/DDBJ whole genome shotgun (WGS) entry which is preliminary data.</text>
</comment>
<gene>
    <name evidence="1" type="ORF">KC207_07705</name>
</gene>
<proteinExistence type="predicted"/>
<dbReference type="AlphaFoldDB" id="A0A941D6T9"/>
<organism evidence="1 2">
    <name type="scientific">Phycicoccus avicenniae</name>
    <dbReference type="NCBI Taxonomy" id="2828860"/>
    <lineage>
        <taxon>Bacteria</taxon>
        <taxon>Bacillati</taxon>
        <taxon>Actinomycetota</taxon>
        <taxon>Actinomycetes</taxon>
        <taxon>Micrococcales</taxon>
        <taxon>Intrasporangiaceae</taxon>
        <taxon>Phycicoccus</taxon>
    </lineage>
</organism>
<accession>A0A941D6T9</accession>
<protein>
    <submittedName>
        <fullName evidence="1">DinB family protein</fullName>
    </submittedName>
</protein>
<evidence type="ECO:0000313" key="1">
    <source>
        <dbReference type="EMBL" id="MBR7743174.1"/>
    </source>
</evidence>
<dbReference type="InterPro" id="IPR007061">
    <property type="entry name" value="MST-like"/>
</dbReference>
<dbReference type="Proteomes" id="UP000677016">
    <property type="component" value="Unassembled WGS sequence"/>
</dbReference>
<dbReference type="Gene3D" id="1.20.120.450">
    <property type="entry name" value="dinb family like domain"/>
    <property type="match status" value="1"/>
</dbReference>
<reference evidence="1" key="1">
    <citation type="submission" date="2021-04" db="EMBL/GenBank/DDBJ databases">
        <title>Phycicoccus avicenniae sp. nov., a novel endophytic actinomycetes isolated from branch of Avicennia mariana.</title>
        <authorList>
            <person name="Tuo L."/>
        </authorList>
    </citation>
    <scope>NUCLEOTIDE SEQUENCE</scope>
    <source>
        <strain evidence="1">BSK3Z-2</strain>
    </source>
</reference>